<feature type="signal peptide" evidence="1">
    <location>
        <begin position="1"/>
        <end position="23"/>
    </location>
</feature>
<organism evidence="2 3">
    <name type="scientific">Candidatus Borkfalkia faecigallinarum</name>
    <dbReference type="NCBI Taxonomy" id="2838509"/>
    <lineage>
        <taxon>Bacteria</taxon>
        <taxon>Bacillati</taxon>
        <taxon>Bacillota</taxon>
        <taxon>Clostridia</taxon>
        <taxon>Christensenellales</taxon>
        <taxon>Christensenellaceae</taxon>
        <taxon>Candidatus Borkfalkia</taxon>
    </lineage>
</organism>
<gene>
    <name evidence="2" type="ORF">H9737_02545</name>
</gene>
<reference evidence="2" key="1">
    <citation type="journal article" date="2021" name="PeerJ">
        <title>Extensive microbial diversity within the chicken gut microbiome revealed by metagenomics and culture.</title>
        <authorList>
            <person name="Gilroy R."/>
            <person name="Ravi A."/>
            <person name="Getino M."/>
            <person name="Pursley I."/>
            <person name="Horton D.L."/>
            <person name="Alikhan N.F."/>
            <person name="Baker D."/>
            <person name="Gharbi K."/>
            <person name="Hall N."/>
            <person name="Watson M."/>
            <person name="Adriaenssens E.M."/>
            <person name="Foster-Nyarko E."/>
            <person name="Jarju S."/>
            <person name="Secka A."/>
            <person name="Antonio M."/>
            <person name="Oren A."/>
            <person name="Chaudhuri R.R."/>
            <person name="La Ragione R."/>
            <person name="Hildebrand F."/>
            <person name="Pallen M.J."/>
        </authorList>
    </citation>
    <scope>NUCLEOTIDE SEQUENCE</scope>
    <source>
        <strain evidence="2">26628</strain>
    </source>
</reference>
<protein>
    <recommendedName>
        <fullName evidence="4">PepSY domain-containing protein</fullName>
    </recommendedName>
</protein>
<name>A0A9D2AQI0_9FIRM</name>
<dbReference type="Proteomes" id="UP000824249">
    <property type="component" value="Unassembled WGS sequence"/>
</dbReference>
<evidence type="ECO:0008006" key="4">
    <source>
        <dbReference type="Google" id="ProtNLM"/>
    </source>
</evidence>
<comment type="caution">
    <text evidence="2">The sequence shown here is derived from an EMBL/GenBank/DDBJ whole genome shotgun (WGS) entry which is preliminary data.</text>
</comment>
<proteinExistence type="predicted"/>
<evidence type="ECO:0000313" key="3">
    <source>
        <dbReference type="Proteomes" id="UP000824249"/>
    </source>
</evidence>
<feature type="chain" id="PRO_5038366085" description="PepSY domain-containing protein" evidence="1">
    <location>
        <begin position="24"/>
        <end position="221"/>
    </location>
</feature>
<sequence length="221" mass="24028">MKKFACILLALAACILPAGCAAAPDLTEYVSEYRSRIYEGTEGGYTVFASFTRREYPYRADGTPGEMQDLFEIALTAPDNTRLYRVEFTVGEKAYAADLAFDSVRLAHTASLSMPEPAEESIAFTVRDAENADVEPLAVEAACLRPQGALALPDLLERVRAAEEERFAALSSGRGFAGELYVRLLCENGASYYYVGLTDRAGRTYAMLADAATGEIVATRE</sequence>
<reference evidence="2" key="2">
    <citation type="submission" date="2021-04" db="EMBL/GenBank/DDBJ databases">
        <authorList>
            <person name="Gilroy R."/>
        </authorList>
    </citation>
    <scope>NUCLEOTIDE SEQUENCE</scope>
    <source>
        <strain evidence="2">26628</strain>
    </source>
</reference>
<evidence type="ECO:0000256" key="1">
    <source>
        <dbReference type="SAM" id="SignalP"/>
    </source>
</evidence>
<evidence type="ECO:0000313" key="2">
    <source>
        <dbReference type="EMBL" id="HIX46552.1"/>
    </source>
</evidence>
<accession>A0A9D2AQI0</accession>
<dbReference type="EMBL" id="DXFD01000042">
    <property type="protein sequence ID" value="HIX46552.1"/>
    <property type="molecule type" value="Genomic_DNA"/>
</dbReference>
<dbReference type="AlphaFoldDB" id="A0A9D2AQI0"/>
<keyword evidence="1" id="KW-0732">Signal</keyword>